<keyword evidence="7" id="KW-1015">Disulfide bond</keyword>
<dbReference type="InterPro" id="IPR036922">
    <property type="entry name" value="Rieske_2Fe-2S_sf"/>
</dbReference>
<dbReference type="InterPro" id="IPR014349">
    <property type="entry name" value="Rieske_Fe-S_prot"/>
</dbReference>
<evidence type="ECO:0000259" key="11">
    <source>
        <dbReference type="PROSITE" id="PS51296"/>
    </source>
</evidence>
<reference evidence="13" key="1">
    <citation type="journal article" date="2019" name="Int. J. Syst. Evol. Microbiol.">
        <title>The Global Catalogue of Microorganisms (GCM) 10K type strain sequencing project: providing services to taxonomists for standard genome sequencing and annotation.</title>
        <authorList>
            <consortium name="The Broad Institute Genomics Platform"/>
            <consortium name="The Broad Institute Genome Sequencing Center for Infectious Disease"/>
            <person name="Wu L."/>
            <person name="Ma J."/>
        </authorList>
    </citation>
    <scope>NUCLEOTIDE SEQUENCE [LARGE SCALE GENOMIC DNA]</scope>
    <source>
        <strain evidence="13">CCUG 49018</strain>
    </source>
</reference>
<dbReference type="PANTHER" id="PTHR10134">
    <property type="entry name" value="CYTOCHROME B-C1 COMPLEX SUBUNIT RIESKE, MITOCHONDRIAL"/>
    <property type="match status" value="1"/>
</dbReference>
<keyword evidence="5" id="KW-0408">Iron</keyword>
<proteinExistence type="predicted"/>
<feature type="compositionally biased region" description="Gly residues" evidence="10">
    <location>
        <begin position="50"/>
        <end position="64"/>
    </location>
</feature>
<dbReference type="RefSeq" id="WP_346090221.1">
    <property type="nucleotide sequence ID" value="NZ_BAABKS010000007.1"/>
</dbReference>
<gene>
    <name evidence="12" type="ORF">ACFQ34_29775</name>
</gene>
<dbReference type="InterPro" id="IPR017941">
    <property type="entry name" value="Rieske_2Fe-2S"/>
</dbReference>
<evidence type="ECO:0000313" key="13">
    <source>
        <dbReference type="Proteomes" id="UP001597182"/>
    </source>
</evidence>
<accession>A0ABW3VS33</accession>
<dbReference type="PRINTS" id="PR00162">
    <property type="entry name" value="RIESKE"/>
</dbReference>
<comment type="caution">
    <text evidence="12">The sequence shown here is derived from an EMBL/GenBank/DDBJ whole genome shotgun (WGS) entry which is preliminary data.</text>
</comment>
<comment type="cofactor">
    <cofactor evidence="9">
        <name>[2Fe-2S] cluster</name>
        <dbReference type="ChEBI" id="CHEBI:190135"/>
    </cofactor>
</comment>
<dbReference type="PROSITE" id="PS51296">
    <property type="entry name" value="RIESKE"/>
    <property type="match status" value="1"/>
</dbReference>
<evidence type="ECO:0000256" key="8">
    <source>
        <dbReference type="ARBA" id="ARBA00029586"/>
    </source>
</evidence>
<evidence type="ECO:0000256" key="7">
    <source>
        <dbReference type="ARBA" id="ARBA00023157"/>
    </source>
</evidence>
<dbReference type="SUPFAM" id="SSF50022">
    <property type="entry name" value="ISP domain"/>
    <property type="match status" value="1"/>
</dbReference>
<evidence type="ECO:0000256" key="1">
    <source>
        <dbReference type="ARBA" id="ARBA00002494"/>
    </source>
</evidence>
<comment type="function">
    <text evidence="1">Iron-sulfur subunit of the cytochrome bc1 complex, an essential component of the respiratory electron transport chain required for ATP synthesis. The bc1 complex catalyzes the oxidation of menaquinol and the reduction of cytochrome c in the respiratory chain. The bc1 complex operates through a Q-cycle mechanism that couples electron transfer to generation of the proton gradient that drives ATP synthesis.</text>
</comment>
<evidence type="ECO:0000256" key="5">
    <source>
        <dbReference type="ARBA" id="ARBA00023004"/>
    </source>
</evidence>
<feature type="domain" description="Rieske" evidence="11">
    <location>
        <begin position="71"/>
        <end position="162"/>
    </location>
</feature>
<dbReference type="Pfam" id="PF00355">
    <property type="entry name" value="Rieske"/>
    <property type="match status" value="1"/>
</dbReference>
<keyword evidence="3" id="KW-0001">2Fe-2S</keyword>
<evidence type="ECO:0000313" key="12">
    <source>
        <dbReference type="EMBL" id="MFD1237493.1"/>
    </source>
</evidence>
<evidence type="ECO:0000256" key="4">
    <source>
        <dbReference type="ARBA" id="ARBA00022723"/>
    </source>
</evidence>
<dbReference type="Proteomes" id="UP001597182">
    <property type="component" value="Unassembled WGS sequence"/>
</dbReference>
<evidence type="ECO:0000256" key="10">
    <source>
        <dbReference type="SAM" id="MobiDB-lite"/>
    </source>
</evidence>
<evidence type="ECO:0000256" key="6">
    <source>
        <dbReference type="ARBA" id="ARBA00023014"/>
    </source>
</evidence>
<dbReference type="InterPro" id="IPR005805">
    <property type="entry name" value="Rieske_Fe-S_prot_C"/>
</dbReference>
<dbReference type="Gene3D" id="2.102.10.10">
    <property type="entry name" value="Rieske [2Fe-2S] iron-sulphur domain"/>
    <property type="match status" value="1"/>
</dbReference>
<organism evidence="12 13">
    <name type="scientific">Pseudonocardia benzenivorans</name>
    <dbReference type="NCBI Taxonomy" id="228005"/>
    <lineage>
        <taxon>Bacteria</taxon>
        <taxon>Bacillati</taxon>
        <taxon>Actinomycetota</taxon>
        <taxon>Actinomycetes</taxon>
        <taxon>Pseudonocardiales</taxon>
        <taxon>Pseudonocardiaceae</taxon>
        <taxon>Pseudonocardia</taxon>
    </lineage>
</organism>
<keyword evidence="6" id="KW-0411">Iron-sulfur</keyword>
<dbReference type="EMBL" id="JBHTMB010000292">
    <property type="protein sequence ID" value="MFD1237493.1"/>
    <property type="molecule type" value="Genomic_DNA"/>
</dbReference>
<keyword evidence="4" id="KW-0479">Metal-binding</keyword>
<evidence type="ECO:0000256" key="2">
    <source>
        <dbReference type="ARBA" id="ARBA00015816"/>
    </source>
</evidence>
<sequence length="163" mass="15643">MSRTAPSTTTDDAPPATAPGTPTYSRRAIVAGAGAVAVGAGLLVAGCSTGSGGSDPGSGSGEGSGPAPTTGPLGPSSDVPVGSAKIYEDQGVVVTQASAGTFAAFSTTCPHQGCTVNEVQSASIICPCHGSTFGLDGSVERGPAQRGLTPEQVKVEGGQIVLG</sequence>
<evidence type="ECO:0000256" key="3">
    <source>
        <dbReference type="ARBA" id="ARBA00022714"/>
    </source>
</evidence>
<keyword evidence="13" id="KW-1185">Reference proteome</keyword>
<feature type="region of interest" description="Disordered" evidence="10">
    <location>
        <begin position="1"/>
        <end position="23"/>
    </location>
</feature>
<feature type="region of interest" description="Disordered" evidence="10">
    <location>
        <begin position="50"/>
        <end position="82"/>
    </location>
</feature>
<name>A0ABW3VS33_9PSEU</name>
<protein>
    <recommendedName>
        <fullName evidence="2">Cytochrome bc1 complex Rieske iron-sulfur subunit</fullName>
    </recommendedName>
    <alternativeName>
        <fullName evidence="8">Cytochrome bc1 reductase complex subunit QcrA</fullName>
    </alternativeName>
</protein>
<dbReference type="CDD" id="cd03467">
    <property type="entry name" value="Rieske"/>
    <property type="match status" value="1"/>
</dbReference>
<evidence type="ECO:0000256" key="9">
    <source>
        <dbReference type="ARBA" id="ARBA00034078"/>
    </source>
</evidence>